<dbReference type="InterPro" id="IPR010982">
    <property type="entry name" value="Lambda_DNA-bd_dom_sf"/>
</dbReference>
<evidence type="ECO:0000256" key="2">
    <source>
        <dbReference type="ARBA" id="ARBA00023015"/>
    </source>
</evidence>
<dbReference type="InterPro" id="IPR001761">
    <property type="entry name" value="Peripla_BP/Lac1_sug-bd_dom"/>
</dbReference>
<feature type="domain" description="HTH lacI-type" evidence="5">
    <location>
        <begin position="2"/>
        <end position="56"/>
    </location>
</feature>
<sequence length="339" mass="37576">MVSMKDISLKCGVSVATVSKALNDHSDIGENTKELIRKTAKEMGYFPNSSARALKTNRTYNIGVLFVDEAQSGLTHEYFSHVLDSFKVTAEQSGYDITFINRNKAHSSMSYLEHSKYRGVDGVVIACVDFHDPEVLELVRSDLPVVTIDYTFNNRIAVISDNIKGMKDLITYIYEMGHRKIAYIHGADSAVTQNRVGSFYKTLDSLGISVPDDYVKEGIYHDTESSAILTRELLNLKECPTCIIYPDDFSSIGGINVIKERGLKIPDDISIVGYDGLRLSQVLDPKLTTLKQDTKSLGRLAAQKLIHLIEKPKAAVIERVVVEGEVIKGESVKQMGSTS</sequence>
<dbReference type="OrthoDB" id="9789891at2"/>
<comment type="caution">
    <text evidence="6">The sequence shown here is derived from an EMBL/GenBank/DDBJ whole genome shotgun (WGS) entry which is preliminary data.</text>
</comment>
<dbReference type="RefSeq" id="WP_151141979.1">
    <property type="nucleotide sequence ID" value="NZ_WAGX01000004.1"/>
</dbReference>
<dbReference type="InterPro" id="IPR000843">
    <property type="entry name" value="HTH_LacI"/>
</dbReference>
<dbReference type="CDD" id="cd06267">
    <property type="entry name" value="PBP1_LacI_sugar_binding-like"/>
    <property type="match status" value="1"/>
</dbReference>
<dbReference type="Gene3D" id="1.10.260.40">
    <property type="entry name" value="lambda repressor-like DNA-binding domains"/>
    <property type="match status" value="1"/>
</dbReference>
<dbReference type="GO" id="GO:0003700">
    <property type="term" value="F:DNA-binding transcription factor activity"/>
    <property type="evidence" value="ECO:0007669"/>
    <property type="project" value="TreeGrafter"/>
</dbReference>
<evidence type="ECO:0000313" key="7">
    <source>
        <dbReference type="Proteomes" id="UP000461768"/>
    </source>
</evidence>
<dbReference type="Pfam" id="PF00532">
    <property type="entry name" value="Peripla_BP_1"/>
    <property type="match status" value="1"/>
</dbReference>
<dbReference type="EMBL" id="WAGX01000004">
    <property type="protein sequence ID" value="KAB1439462.1"/>
    <property type="molecule type" value="Genomic_DNA"/>
</dbReference>
<dbReference type="AlphaFoldDB" id="A0A7V7UCG5"/>
<keyword evidence="7" id="KW-1185">Reference proteome</keyword>
<dbReference type="PROSITE" id="PS50932">
    <property type="entry name" value="HTH_LACI_2"/>
    <property type="match status" value="1"/>
</dbReference>
<dbReference type="PANTHER" id="PTHR30146:SF148">
    <property type="entry name" value="HTH-TYPE TRANSCRIPTIONAL REPRESSOR PURR-RELATED"/>
    <property type="match status" value="1"/>
</dbReference>
<reference evidence="6 7" key="2">
    <citation type="submission" date="2020-02" db="EMBL/GenBank/DDBJ databases">
        <title>Candidatus Galacturonibacter soehngenii shows hetero-acetogenic catabolism of galacturonic acid but lacks a canonical carbon monoxide dehydrogenase/acetyl-CoA synthase complex.</title>
        <authorList>
            <person name="Diender M."/>
            <person name="Stouten G.R."/>
            <person name="Petersen J.F."/>
            <person name="Nielsen P.H."/>
            <person name="Dueholm M.S."/>
            <person name="Pronk J.T."/>
            <person name="Van Loosdrecht M.C.M."/>
        </authorList>
    </citation>
    <scope>NUCLEOTIDE SEQUENCE [LARGE SCALE GENOMIC DNA]</scope>
    <source>
        <strain evidence="6">GalUA</strain>
    </source>
</reference>
<evidence type="ECO:0000256" key="3">
    <source>
        <dbReference type="ARBA" id="ARBA00023125"/>
    </source>
</evidence>
<keyword evidence="1" id="KW-0678">Repressor</keyword>
<evidence type="ECO:0000313" key="6">
    <source>
        <dbReference type="EMBL" id="KAB1439462.1"/>
    </source>
</evidence>
<dbReference type="SUPFAM" id="SSF47413">
    <property type="entry name" value="lambda repressor-like DNA-binding domains"/>
    <property type="match status" value="1"/>
</dbReference>
<name>A0A7V7UCG5_9FIRM</name>
<dbReference type="InterPro" id="IPR028082">
    <property type="entry name" value="Peripla_BP_I"/>
</dbReference>
<evidence type="ECO:0000259" key="5">
    <source>
        <dbReference type="PROSITE" id="PS50932"/>
    </source>
</evidence>
<dbReference type="Gene3D" id="3.40.50.2300">
    <property type="match status" value="2"/>
</dbReference>
<proteinExistence type="predicted"/>
<keyword evidence="4" id="KW-0804">Transcription</keyword>
<dbReference type="Proteomes" id="UP000461768">
    <property type="component" value="Unassembled WGS sequence"/>
</dbReference>
<evidence type="ECO:0000256" key="1">
    <source>
        <dbReference type="ARBA" id="ARBA00022491"/>
    </source>
</evidence>
<protein>
    <submittedName>
        <fullName evidence="6">LacI family transcriptional regulator</fullName>
    </submittedName>
</protein>
<keyword evidence="2" id="KW-0805">Transcription regulation</keyword>
<reference evidence="6 7" key="1">
    <citation type="submission" date="2019-09" db="EMBL/GenBank/DDBJ databases">
        <authorList>
            <person name="Valk L.C."/>
        </authorList>
    </citation>
    <scope>NUCLEOTIDE SEQUENCE [LARGE SCALE GENOMIC DNA]</scope>
    <source>
        <strain evidence="6">GalUA</strain>
    </source>
</reference>
<dbReference type="SMART" id="SM00354">
    <property type="entry name" value="HTH_LACI"/>
    <property type="match status" value="1"/>
</dbReference>
<accession>A0A7V7UCG5</accession>
<evidence type="ECO:0000256" key="4">
    <source>
        <dbReference type="ARBA" id="ARBA00023163"/>
    </source>
</evidence>
<organism evidence="6 7">
    <name type="scientific">Candidatus Galacturonatibacter soehngenii</name>
    <dbReference type="NCBI Taxonomy" id="2307010"/>
    <lineage>
        <taxon>Bacteria</taxon>
        <taxon>Bacillati</taxon>
        <taxon>Bacillota</taxon>
        <taxon>Clostridia</taxon>
        <taxon>Lachnospirales</taxon>
        <taxon>Lachnospiraceae</taxon>
        <taxon>Candidatus Galacturonatibacter</taxon>
    </lineage>
</organism>
<dbReference type="GO" id="GO:0000976">
    <property type="term" value="F:transcription cis-regulatory region binding"/>
    <property type="evidence" value="ECO:0007669"/>
    <property type="project" value="TreeGrafter"/>
</dbReference>
<dbReference type="SUPFAM" id="SSF53822">
    <property type="entry name" value="Periplasmic binding protein-like I"/>
    <property type="match status" value="1"/>
</dbReference>
<dbReference type="Pfam" id="PF00356">
    <property type="entry name" value="LacI"/>
    <property type="match status" value="1"/>
</dbReference>
<dbReference type="PANTHER" id="PTHR30146">
    <property type="entry name" value="LACI-RELATED TRANSCRIPTIONAL REPRESSOR"/>
    <property type="match status" value="1"/>
</dbReference>
<gene>
    <name evidence="6" type="ORF">F7O84_03435</name>
</gene>
<keyword evidence="3" id="KW-0238">DNA-binding</keyword>
<dbReference type="CDD" id="cd01392">
    <property type="entry name" value="HTH_LacI"/>
    <property type="match status" value="1"/>
</dbReference>